<dbReference type="EMBL" id="UZAI01017508">
    <property type="protein sequence ID" value="VDP25885.1"/>
    <property type="molecule type" value="Genomic_DNA"/>
</dbReference>
<name>A0A183MPH9_9TREM</name>
<dbReference type="AlphaFoldDB" id="A0A183MPH9"/>
<gene>
    <name evidence="1" type="ORF">SMRZ_LOCUS17954</name>
</gene>
<reference evidence="1 2" key="1">
    <citation type="submission" date="2018-11" db="EMBL/GenBank/DDBJ databases">
        <authorList>
            <consortium name="Pathogen Informatics"/>
        </authorList>
    </citation>
    <scope>NUCLEOTIDE SEQUENCE [LARGE SCALE GENOMIC DNA]</scope>
    <source>
        <strain evidence="1 2">Zambia</strain>
    </source>
</reference>
<organism evidence="1 2">
    <name type="scientific">Schistosoma margrebowiei</name>
    <dbReference type="NCBI Taxonomy" id="48269"/>
    <lineage>
        <taxon>Eukaryota</taxon>
        <taxon>Metazoa</taxon>
        <taxon>Spiralia</taxon>
        <taxon>Lophotrochozoa</taxon>
        <taxon>Platyhelminthes</taxon>
        <taxon>Trematoda</taxon>
        <taxon>Digenea</taxon>
        <taxon>Strigeidida</taxon>
        <taxon>Schistosomatoidea</taxon>
        <taxon>Schistosomatidae</taxon>
        <taxon>Schistosoma</taxon>
    </lineage>
</organism>
<protein>
    <submittedName>
        <fullName evidence="1">Uncharacterized protein</fullName>
    </submittedName>
</protein>
<keyword evidence="2" id="KW-1185">Reference proteome</keyword>
<accession>A0A183MPH9</accession>
<proteinExistence type="predicted"/>
<dbReference type="STRING" id="48269.A0A183MPH9"/>
<dbReference type="Proteomes" id="UP000277204">
    <property type="component" value="Unassembled WGS sequence"/>
</dbReference>
<evidence type="ECO:0000313" key="1">
    <source>
        <dbReference type="EMBL" id="VDP25885.1"/>
    </source>
</evidence>
<evidence type="ECO:0000313" key="2">
    <source>
        <dbReference type="Proteomes" id="UP000277204"/>
    </source>
</evidence>
<sequence length="184" mass="21714">MSSSEPIRRFRLRRSPPSPPIAYTWTNADKDKSSIRTSKQSVLQYGAETWRTTITTIKTVQVFINGCLRRIRNIHWPDTVSNSLLWKRINQLPAEEEIRKRLWKWIGHTLSKSSYCITRQALTSNPEGKLKRGRPKSTLRREIEADMKRMNNNWKDLERIAQDSVGWRMLVRGLCSFTRSNRRK</sequence>